<comment type="caution">
    <text evidence="6">The sequence shown here is derived from an EMBL/GenBank/DDBJ whole genome shotgun (WGS) entry which is preliminary data.</text>
</comment>
<keyword evidence="1" id="KW-0805">Transcription regulation</keyword>
<dbReference type="RefSeq" id="WP_377502471.1">
    <property type="nucleotide sequence ID" value="NZ_JBHMDO010000053.1"/>
</dbReference>
<dbReference type="PROSITE" id="PS50977">
    <property type="entry name" value="HTH_TETR_2"/>
    <property type="match status" value="1"/>
</dbReference>
<accession>A0ABV5KZU7</accession>
<evidence type="ECO:0000259" key="5">
    <source>
        <dbReference type="PROSITE" id="PS50977"/>
    </source>
</evidence>
<dbReference type="InterPro" id="IPR036271">
    <property type="entry name" value="Tet_transcr_reg_TetR-rel_C_sf"/>
</dbReference>
<dbReference type="PANTHER" id="PTHR47506">
    <property type="entry name" value="TRANSCRIPTIONAL REGULATORY PROTEIN"/>
    <property type="match status" value="1"/>
</dbReference>
<gene>
    <name evidence="6" type="ORF">ACFFSY_32845</name>
</gene>
<evidence type="ECO:0000256" key="1">
    <source>
        <dbReference type="ARBA" id="ARBA00023015"/>
    </source>
</evidence>
<protein>
    <submittedName>
        <fullName evidence="6">TetR/AcrR family transcriptional regulator</fullName>
    </submittedName>
</protein>
<dbReference type="InterPro" id="IPR009057">
    <property type="entry name" value="Homeodomain-like_sf"/>
</dbReference>
<feature type="domain" description="HTH tetR-type" evidence="5">
    <location>
        <begin position="6"/>
        <end position="66"/>
    </location>
</feature>
<dbReference type="PANTHER" id="PTHR47506:SF1">
    <property type="entry name" value="HTH-TYPE TRANSCRIPTIONAL REGULATOR YJDC"/>
    <property type="match status" value="1"/>
</dbReference>
<evidence type="ECO:0000313" key="7">
    <source>
        <dbReference type="Proteomes" id="UP001589747"/>
    </source>
</evidence>
<proteinExistence type="predicted"/>
<dbReference type="InterPro" id="IPR001647">
    <property type="entry name" value="HTH_TetR"/>
</dbReference>
<keyword evidence="2 4" id="KW-0238">DNA-binding</keyword>
<evidence type="ECO:0000313" key="6">
    <source>
        <dbReference type="EMBL" id="MFB9330755.1"/>
    </source>
</evidence>
<evidence type="ECO:0000256" key="4">
    <source>
        <dbReference type="PROSITE-ProRule" id="PRU00335"/>
    </source>
</evidence>
<reference evidence="6 7" key="1">
    <citation type="submission" date="2024-09" db="EMBL/GenBank/DDBJ databases">
        <authorList>
            <person name="Sun Q."/>
            <person name="Mori K."/>
        </authorList>
    </citation>
    <scope>NUCLEOTIDE SEQUENCE [LARGE SCALE GENOMIC DNA]</scope>
    <source>
        <strain evidence="6 7">TISTR 2452</strain>
    </source>
</reference>
<dbReference type="Gene3D" id="1.10.10.60">
    <property type="entry name" value="Homeodomain-like"/>
    <property type="match status" value="1"/>
</dbReference>
<keyword evidence="7" id="KW-1185">Reference proteome</keyword>
<dbReference type="Pfam" id="PF00440">
    <property type="entry name" value="TetR_N"/>
    <property type="match status" value="1"/>
</dbReference>
<dbReference type="Proteomes" id="UP001589747">
    <property type="component" value="Unassembled WGS sequence"/>
</dbReference>
<dbReference type="SUPFAM" id="SSF48498">
    <property type="entry name" value="Tetracyclin repressor-like, C-terminal domain"/>
    <property type="match status" value="1"/>
</dbReference>
<dbReference type="SUPFAM" id="SSF46689">
    <property type="entry name" value="Homeodomain-like"/>
    <property type="match status" value="1"/>
</dbReference>
<name>A0ABV5KZU7_9BACL</name>
<evidence type="ECO:0000256" key="3">
    <source>
        <dbReference type="ARBA" id="ARBA00023163"/>
    </source>
</evidence>
<dbReference type="EMBL" id="JBHMDO010000053">
    <property type="protein sequence ID" value="MFB9330755.1"/>
    <property type="molecule type" value="Genomic_DNA"/>
</dbReference>
<evidence type="ECO:0000256" key="2">
    <source>
        <dbReference type="ARBA" id="ARBA00023125"/>
    </source>
</evidence>
<sequence length="193" mass="22080">MSKSYVNRRDSIVLTAIEIIHELGVQGLSTREIAKRQGVSEPALYRQFDSKSDILLAVLDHYTHYDHLVFETIKNQQQTSKQGVLFYIQKFTEYFENYPAITAVTMSFDFLTYEPATVDRVKEIHQAHYDFIYALVEAGKKAGEIKEAIGSEDAADTVYGLLQLITLRWRLSNFSFSLKERAVSAVSSYLNMC</sequence>
<dbReference type="PRINTS" id="PR00455">
    <property type="entry name" value="HTHTETR"/>
</dbReference>
<dbReference type="Gene3D" id="1.10.357.10">
    <property type="entry name" value="Tetracycline Repressor, domain 2"/>
    <property type="match status" value="1"/>
</dbReference>
<feature type="DNA-binding region" description="H-T-H motif" evidence="4">
    <location>
        <begin position="29"/>
        <end position="48"/>
    </location>
</feature>
<keyword evidence="3" id="KW-0804">Transcription</keyword>
<organism evidence="6 7">
    <name type="scientific">Paenibacillus aurantiacus</name>
    <dbReference type="NCBI Taxonomy" id="1936118"/>
    <lineage>
        <taxon>Bacteria</taxon>
        <taxon>Bacillati</taxon>
        <taxon>Bacillota</taxon>
        <taxon>Bacilli</taxon>
        <taxon>Bacillales</taxon>
        <taxon>Paenibacillaceae</taxon>
        <taxon>Paenibacillus</taxon>
    </lineage>
</organism>